<dbReference type="PANTHER" id="PTHR31934">
    <property type="entry name" value="ALPHA/BETA-HYDROLASES SUPERFAMILY PROTEIN"/>
    <property type="match status" value="1"/>
</dbReference>
<accession>A0AAD3RVY6</accession>
<protein>
    <submittedName>
        <fullName evidence="2">Uncharacterized protein</fullName>
    </submittedName>
</protein>
<keyword evidence="3" id="KW-1185">Reference proteome</keyword>
<evidence type="ECO:0000256" key="1">
    <source>
        <dbReference type="SAM" id="MobiDB-lite"/>
    </source>
</evidence>
<sequence>MAQVGESSSPPNDKPVIVRVKRKSCQSPLEAFWLEIRERPLKRPLVDFEKLSITGPSRKEGFKRRVFVQHVDTVSRTEATFDILQSFVQPVFDTRIKFGDRRHTFKENKQCQLLTKAMHEQEVFAKNARFEQIWRSRRGDKEAIRVEALDEVCRLYDVVRVDAEETSKKVKKQEEMSIEDQESLSKFLPLLRELIPSAAEDIESDISSYISSQEEYMYDLYAVNEDVNETDASQPLPLVQVNDEDDDEFYDGPDHSDYETDDSNAEYNPLNDYPEEESGDEEEECKTSGSVTDEPNIETGSEDADDTIGHDMSEDPPYVDEMDNSGYNDDVLDQDNGDGGDWRQALGH</sequence>
<name>A0AAD3RVY6_NEPGR</name>
<dbReference type="EMBL" id="BSYO01000001">
    <property type="protein sequence ID" value="GMG98173.1"/>
    <property type="molecule type" value="Genomic_DNA"/>
</dbReference>
<evidence type="ECO:0000313" key="3">
    <source>
        <dbReference type="Proteomes" id="UP001279734"/>
    </source>
</evidence>
<organism evidence="2 3">
    <name type="scientific">Nepenthes gracilis</name>
    <name type="common">Slender pitcher plant</name>
    <dbReference type="NCBI Taxonomy" id="150966"/>
    <lineage>
        <taxon>Eukaryota</taxon>
        <taxon>Viridiplantae</taxon>
        <taxon>Streptophyta</taxon>
        <taxon>Embryophyta</taxon>
        <taxon>Tracheophyta</taxon>
        <taxon>Spermatophyta</taxon>
        <taxon>Magnoliopsida</taxon>
        <taxon>eudicotyledons</taxon>
        <taxon>Gunneridae</taxon>
        <taxon>Pentapetalae</taxon>
        <taxon>Caryophyllales</taxon>
        <taxon>Nepenthaceae</taxon>
        <taxon>Nepenthes</taxon>
    </lineage>
</organism>
<reference evidence="2" key="1">
    <citation type="submission" date="2023-05" db="EMBL/GenBank/DDBJ databases">
        <title>Nepenthes gracilis genome sequencing.</title>
        <authorList>
            <person name="Fukushima K."/>
        </authorList>
    </citation>
    <scope>NUCLEOTIDE SEQUENCE</scope>
    <source>
        <strain evidence="2">SING2019-196</strain>
    </source>
</reference>
<dbReference type="Proteomes" id="UP001279734">
    <property type="component" value="Unassembled WGS sequence"/>
</dbReference>
<dbReference type="PANTHER" id="PTHR31934:SF2">
    <property type="entry name" value="RNA-DIRECTED DNA METHYLATION 4"/>
    <property type="match status" value="1"/>
</dbReference>
<feature type="compositionally biased region" description="Acidic residues" evidence="1">
    <location>
        <begin position="273"/>
        <end position="284"/>
    </location>
</feature>
<proteinExistence type="predicted"/>
<comment type="caution">
    <text evidence="2">The sequence shown here is derived from an EMBL/GenBank/DDBJ whole genome shotgun (WGS) entry which is preliminary data.</text>
</comment>
<evidence type="ECO:0000313" key="2">
    <source>
        <dbReference type="EMBL" id="GMG98173.1"/>
    </source>
</evidence>
<dbReference type="AlphaFoldDB" id="A0AAD3RVY6"/>
<feature type="region of interest" description="Disordered" evidence="1">
    <location>
        <begin position="243"/>
        <end position="348"/>
    </location>
</feature>
<gene>
    <name evidence="2" type="ORF">Nepgr_000013</name>
</gene>